<evidence type="ECO:0000313" key="2">
    <source>
        <dbReference type="Proteomes" id="UP000583944"/>
    </source>
</evidence>
<evidence type="ECO:0000313" key="1">
    <source>
        <dbReference type="EMBL" id="KAF5222297.1"/>
    </source>
</evidence>
<protein>
    <submittedName>
        <fullName evidence="1">Uncharacterized protein</fullName>
    </submittedName>
</protein>
<dbReference type="Gene3D" id="1.25.10.10">
    <property type="entry name" value="Leucine-rich Repeat Variant"/>
    <property type="match status" value="1"/>
</dbReference>
<dbReference type="Proteomes" id="UP000583944">
    <property type="component" value="Unassembled WGS sequence"/>
</dbReference>
<organism evidence="1 2">
    <name type="scientific">Trypanosoma cruzi</name>
    <dbReference type="NCBI Taxonomy" id="5693"/>
    <lineage>
        <taxon>Eukaryota</taxon>
        <taxon>Discoba</taxon>
        <taxon>Euglenozoa</taxon>
        <taxon>Kinetoplastea</taxon>
        <taxon>Metakinetoplastina</taxon>
        <taxon>Trypanosomatida</taxon>
        <taxon>Trypanosomatidae</taxon>
        <taxon>Trypanosoma</taxon>
        <taxon>Schizotrypanum</taxon>
    </lineage>
</organism>
<name>A0A7J6Y6H5_TRYCR</name>
<dbReference type="EMBL" id="JABDHM010000028">
    <property type="protein sequence ID" value="KAF5222297.1"/>
    <property type="molecule type" value="Genomic_DNA"/>
</dbReference>
<dbReference type="PANTHER" id="PTHR22895:SF6">
    <property type="match status" value="1"/>
</dbReference>
<dbReference type="SUPFAM" id="SSF48371">
    <property type="entry name" value="ARM repeat"/>
    <property type="match status" value="1"/>
</dbReference>
<accession>A0A7J6Y6H5</accession>
<dbReference type="VEuPathDB" id="TriTrypDB:ECC02_004578"/>
<sequence length="828" mass="91396">MSTMDSSFVSHRQRVLDNRVERSMEGWSVIANITDFTHAVCRVSDGRGSAILVALPFLDSTARCDVIQDGRQSPQVRRDGTGVLLTTSFVFPSREEAQGATVTFLEQPVAGTNAREGRRVEPFQAPVNVEKLFFCSTPSASVMPRSRWGVGGAFMPVPNNTPFSGNCTATGGSLHASKFSFIGEEEEEEENEEELGYTLTFCDMNPTEECSAPIGIVVPPLVPPGHSFISSSEVSASVSCVSLPQQLLQHRPAASYLERQEPQNATFFSSSCGTGSLTGRHATQRWDSYPIKPLPLPLLLSRIAKVRAGDRHLMITHINGRERHYVVQTVKRVGNDSCEYEFFDPASEFSSGGPIFDMRGDFVGLQHQSGDHSYGILISSIVRHLFQSSLLGVCRLPIVDVSVDEKKFDLDAVVPDEVFNQPFHINQRYCVLNVGAGDQLIEYEDFQRLRMRSDILGSTQPPSLVAPASDHVWKEFYRDFRSLILILFAFSHAPKVTKLALEEITSHDHRQNLPNVASLGGIGIVLEIIDGYPQNEEIVLAALTVLGRASLYKSNREAIFRCDGVLTVLEIMNEYSHHASIQHWGNYCLYNVMASDSPVRTESIELFAYSQGIAVAVEALRVHSAERYVLRHASFALSCVVKEDVQYIFGMIRGGLTNVIVDRMKDNSEDPFVFLGLATLLRELLCGLGKKNLLAPLTIPAVTIALDSGVWCDGIHLFGLDALNTRSSGEEVGNVLLDILVKEGVFTVLGKVMACESLNRYSSDSMTLLEACVGSVLVLLFCRLTELQAEFSSMKLKQTCEQILRNFPTEKGLLEMTTRIIDMLSAVS</sequence>
<proteinExistence type="predicted"/>
<dbReference type="VEuPathDB" id="TriTrypDB:BCY84_13397"/>
<dbReference type="InterPro" id="IPR011989">
    <property type="entry name" value="ARM-like"/>
</dbReference>
<comment type="caution">
    <text evidence="1">The sequence shown here is derived from an EMBL/GenBank/DDBJ whole genome shotgun (WGS) entry which is preliminary data.</text>
</comment>
<dbReference type="InterPro" id="IPR016024">
    <property type="entry name" value="ARM-type_fold"/>
</dbReference>
<reference evidence="1 2" key="1">
    <citation type="journal article" date="2019" name="Genome Biol. Evol.">
        <title>Nanopore Sequencing Significantly Improves Genome Assembly of the Protozoan Parasite Trypanosoma cruzi.</title>
        <authorList>
            <person name="Diaz-Viraque F."/>
            <person name="Pita S."/>
            <person name="Greif G."/>
            <person name="de Souza R.C.M."/>
            <person name="Iraola G."/>
            <person name="Robello C."/>
        </authorList>
    </citation>
    <scope>NUCLEOTIDE SEQUENCE [LARGE SCALE GENOMIC DNA]</scope>
    <source>
        <strain evidence="1 2">Berenice</strain>
    </source>
</reference>
<gene>
    <name evidence="1" type="ORF">ECC02_004578</name>
</gene>
<dbReference type="AlphaFoldDB" id="A0A7J6Y6H5"/>
<dbReference type="PANTHER" id="PTHR22895">
    <property type="entry name" value="ARMADILLO REPEAT-CONTAINING PROTEIN 6"/>
    <property type="match status" value="1"/>
</dbReference>